<keyword evidence="3" id="KW-1185">Reference proteome</keyword>
<feature type="transmembrane region" description="Helical" evidence="1">
    <location>
        <begin position="39"/>
        <end position="57"/>
    </location>
</feature>
<keyword evidence="1" id="KW-0472">Membrane</keyword>
<feature type="transmembrane region" description="Helical" evidence="1">
    <location>
        <begin position="77"/>
        <end position="99"/>
    </location>
</feature>
<comment type="caution">
    <text evidence="2">The sequence shown here is derived from an EMBL/GenBank/DDBJ whole genome shotgun (WGS) entry which is preliminary data.</text>
</comment>
<feature type="transmembrane region" description="Helical" evidence="1">
    <location>
        <begin position="12"/>
        <end position="32"/>
    </location>
</feature>
<organism evidence="2 3">
    <name type="scientific">Paenibacillus aceris</name>
    <dbReference type="NCBI Taxonomy" id="869555"/>
    <lineage>
        <taxon>Bacteria</taxon>
        <taxon>Bacillati</taxon>
        <taxon>Bacillota</taxon>
        <taxon>Bacilli</taxon>
        <taxon>Bacillales</taxon>
        <taxon>Paenibacillaceae</taxon>
        <taxon>Paenibacillus</taxon>
    </lineage>
</organism>
<protein>
    <submittedName>
        <fullName evidence="2">Tetratricopeptide (TPR) repeat protein</fullName>
    </submittedName>
</protein>
<reference evidence="2 3" key="1">
    <citation type="submission" date="2021-03" db="EMBL/GenBank/DDBJ databases">
        <title>Genomic Encyclopedia of Type Strains, Phase IV (KMG-IV): sequencing the most valuable type-strain genomes for metagenomic binning, comparative biology and taxonomic classification.</title>
        <authorList>
            <person name="Goeker M."/>
        </authorList>
    </citation>
    <scope>NUCLEOTIDE SEQUENCE [LARGE SCALE GENOMIC DNA]</scope>
    <source>
        <strain evidence="2 3">DSM 24950</strain>
    </source>
</reference>
<dbReference type="EMBL" id="JAGGKV010000040">
    <property type="protein sequence ID" value="MBP1967721.1"/>
    <property type="molecule type" value="Genomic_DNA"/>
</dbReference>
<evidence type="ECO:0000313" key="3">
    <source>
        <dbReference type="Proteomes" id="UP001519344"/>
    </source>
</evidence>
<sequence>MRVSRHARHFDVSSGAWLAAVGSLVFSALDVLQMIHFKLYSICLLLHLLLVFIHFVLLKFVSLRTEDRISVAWVQTLMLFFPGVGFAVGAFIWMGLLLFRFRDDFYEEYEQYVYHTPHSLESYRINIVEESNRIPVREVLMSGDHAGKKEALFTLLEYEGHNKVELFHEALRNDDPEVVHYAATSLNYLNEQYIRSIKKWTQLLQQNDKSLEAWRELFDSYRYYLESQLLTEELAFEVRQTFKAWIARGSLQFPYEPRFTAELCYLARMEKDYMTAIRLAEQLSDVKGCQYLIYLTKAEYMYAEGKLESLCQFAQLWWNSDVEVPQEHLPAIQFWKEMKEQGVPQADHFFIRYR</sequence>
<keyword evidence="1" id="KW-1133">Transmembrane helix</keyword>
<gene>
    <name evidence="2" type="ORF">J2Z65_006993</name>
</gene>
<evidence type="ECO:0000256" key="1">
    <source>
        <dbReference type="SAM" id="Phobius"/>
    </source>
</evidence>
<name>A0ABS4IB56_9BACL</name>
<keyword evidence="1" id="KW-0812">Transmembrane</keyword>
<dbReference type="Proteomes" id="UP001519344">
    <property type="component" value="Unassembled WGS sequence"/>
</dbReference>
<accession>A0ABS4IB56</accession>
<evidence type="ECO:0000313" key="2">
    <source>
        <dbReference type="EMBL" id="MBP1967721.1"/>
    </source>
</evidence>
<dbReference type="RefSeq" id="WP_167067440.1">
    <property type="nucleotide sequence ID" value="NZ_JAAOZR010000090.1"/>
</dbReference>
<proteinExistence type="predicted"/>